<dbReference type="InterPro" id="IPR018774">
    <property type="entry name" value="Phage_Mu_GpT"/>
</dbReference>
<name>A0A0F9RE04_9ZZZZ</name>
<proteinExistence type="predicted"/>
<reference evidence="2" key="1">
    <citation type="journal article" date="2015" name="Nature">
        <title>Complex archaea that bridge the gap between prokaryotes and eukaryotes.</title>
        <authorList>
            <person name="Spang A."/>
            <person name="Saw J.H."/>
            <person name="Jorgensen S.L."/>
            <person name="Zaremba-Niedzwiedzka K."/>
            <person name="Martijn J."/>
            <person name="Lind A.E."/>
            <person name="van Eijk R."/>
            <person name="Schleper C."/>
            <person name="Guy L."/>
            <person name="Ettema T.J."/>
        </authorList>
    </citation>
    <scope>NUCLEOTIDE SEQUENCE</scope>
</reference>
<feature type="domain" description="Bacteriophage Mu GpT" evidence="1">
    <location>
        <begin position="11"/>
        <end position="159"/>
    </location>
</feature>
<evidence type="ECO:0000259" key="1">
    <source>
        <dbReference type="Pfam" id="PF10124"/>
    </source>
</evidence>
<evidence type="ECO:0000313" key="2">
    <source>
        <dbReference type="EMBL" id="KKN53119.1"/>
    </source>
</evidence>
<dbReference type="Pfam" id="PF10124">
    <property type="entry name" value="Mu-like_gpT"/>
    <property type="match status" value="3"/>
</dbReference>
<dbReference type="EMBL" id="LAZR01000987">
    <property type="protein sequence ID" value="KKN53119.1"/>
    <property type="molecule type" value="Genomic_DNA"/>
</dbReference>
<feature type="domain" description="Bacteriophage Mu GpT" evidence="1">
    <location>
        <begin position="161"/>
        <end position="235"/>
    </location>
</feature>
<gene>
    <name evidence="2" type="ORF">LCGC14_0605470</name>
</gene>
<feature type="domain" description="Bacteriophage Mu GpT" evidence="1">
    <location>
        <begin position="241"/>
        <end position="312"/>
    </location>
</feature>
<protein>
    <recommendedName>
        <fullName evidence="1">Bacteriophage Mu GpT domain-containing protein</fullName>
    </recommendedName>
</protein>
<organism evidence="2">
    <name type="scientific">marine sediment metagenome</name>
    <dbReference type="NCBI Taxonomy" id="412755"/>
    <lineage>
        <taxon>unclassified sequences</taxon>
        <taxon>metagenomes</taxon>
        <taxon>ecological metagenomes</taxon>
    </lineage>
</organism>
<comment type="caution">
    <text evidence="2">The sequence shown here is derived from an EMBL/GenBank/DDBJ whole genome shotgun (WGS) entry which is preliminary data.</text>
</comment>
<sequence length="313" mass="33703">MGLLEQQKLDRAQTAFSTRFNGVLVGVDDPARAVAMTIPSTTDTEEHDWLNAAPSLTEWVDERKIGKRRLEQIRIKNKDFANGIRLKRNDIVNDRIGVIGVQVDDLAEKAGLHYGDLTVQALIAGFILDGAFGNAYDGKAFFAVDHEDEAEGAQSNLSAGTALSQIAYDAARATMQGLFDIAGDPLSIRPNFLIVGPTNERLALEITQSNVIAGPAGESITNVFRGTASVIISPRLVGADAGTWFLADLSRAVRPIILQIREAITTAMLPASGSPSDFSGSERLFMKKDLLFGAQGQHAVGFALWQFIHGGKP</sequence>
<dbReference type="AlphaFoldDB" id="A0A0F9RE04"/>
<accession>A0A0F9RE04</accession>